<sequence>MCLYREIISRYGAPRTLLSDRGRNFVSNLVKALSELFNIKRHLTSSYHPQTNGACERMNSVILQALRAYTRDQQDDCRILQNLETSRKIAAKNIKQAQERYKQQYDKKSKEPEFQPAQRVWLYCTKVPVGKAPKLHRKWSGPYYITRIGPNSTYKLRNCATNKEVVSMVNAQRMKPYYDPKDRPTNLPDEFQNDNEELNPEEIQDDNINDNDQLLPNNRQQPVPPINNNGINRQQPPIPVINNNRPTQNQQQLPVDRINNRQQQNQQPAQNSETNKRTVGPSVDSTVNATS</sequence>
<keyword evidence="1" id="KW-0175">Coiled coil</keyword>
<gene>
    <name evidence="4" type="ORF">MGAL_10B094248</name>
</gene>
<evidence type="ECO:0000256" key="2">
    <source>
        <dbReference type="SAM" id="MobiDB-lite"/>
    </source>
</evidence>
<dbReference type="PANTHER" id="PTHR37984">
    <property type="entry name" value="PROTEIN CBG26694"/>
    <property type="match status" value="1"/>
</dbReference>
<keyword evidence="5" id="KW-1185">Reference proteome</keyword>
<feature type="domain" description="Integrase catalytic" evidence="3">
    <location>
        <begin position="1"/>
        <end position="124"/>
    </location>
</feature>
<dbReference type="GO" id="GO:0003676">
    <property type="term" value="F:nucleic acid binding"/>
    <property type="evidence" value="ECO:0007669"/>
    <property type="project" value="InterPro"/>
</dbReference>
<reference evidence="4" key="1">
    <citation type="submission" date="2018-11" db="EMBL/GenBank/DDBJ databases">
        <authorList>
            <person name="Alioto T."/>
            <person name="Alioto T."/>
        </authorList>
    </citation>
    <scope>NUCLEOTIDE SEQUENCE</scope>
</reference>
<dbReference type="GO" id="GO:0015074">
    <property type="term" value="P:DNA integration"/>
    <property type="evidence" value="ECO:0007669"/>
    <property type="project" value="InterPro"/>
</dbReference>
<protein>
    <recommendedName>
        <fullName evidence="3">Integrase catalytic domain-containing protein</fullName>
    </recommendedName>
</protein>
<dbReference type="Proteomes" id="UP000596742">
    <property type="component" value="Unassembled WGS sequence"/>
</dbReference>
<name>A0A8B6CFR8_MYTGA</name>
<comment type="caution">
    <text evidence="4">The sequence shown here is derived from an EMBL/GenBank/DDBJ whole genome shotgun (WGS) entry which is preliminary data.</text>
</comment>
<dbReference type="EMBL" id="UYJE01001610">
    <property type="protein sequence ID" value="VDI03589.1"/>
    <property type="molecule type" value="Genomic_DNA"/>
</dbReference>
<evidence type="ECO:0000313" key="5">
    <source>
        <dbReference type="Proteomes" id="UP000596742"/>
    </source>
</evidence>
<accession>A0A8B6CFR8</accession>
<evidence type="ECO:0000313" key="4">
    <source>
        <dbReference type="EMBL" id="VDI03589.1"/>
    </source>
</evidence>
<dbReference type="InterPro" id="IPR036397">
    <property type="entry name" value="RNaseH_sf"/>
</dbReference>
<dbReference type="SUPFAM" id="SSF53098">
    <property type="entry name" value="Ribonuclease H-like"/>
    <property type="match status" value="1"/>
</dbReference>
<organism evidence="4 5">
    <name type="scientific">Mytilus galloprovincialis</name>
    <name type="common">Mediterranean mussel</name>
    <dbReference type="NCBI Taxonomy" id="29158"/>
    <lineage>
        <taxon>Eukaryota</taxon>
        <taxon>Metazoa</taxon>
        <taxon>Spiralia</taxon>
        <taxon>Lophotrochozoa</taxon>
        <taxon>Mollusca</taxon>
        <taxon>Bivalvia</taxon>
        <taxon>Autobranchia</taxon>
        <taxon>Pteriomorphia</taxon>
        <taxon>Mytilida</taxon>
        <taxon>Mytiloidea</taxon>
        <taxon>Mytilidae</taxon>
        <taxon>Mytilinae</taxon>
        <taxon>Mytilus</taxon>
    </lineage>
</organism>
<feature type="compositionally biased region" description="Polar residues" evidence="2">
    <location>
        <begin position="226"/>
        <end position="253"/>
    </location>
</feature>
<dbReference type="InterPro" id="IPR050951">
    <property type="entry name" value="Retrovirus_Pol_polyprotein"/>
</dbReference>
<dbReference type="OrthoDB" id="10047206at2759"/>
<evidence type="ECO:0000256" key="1">
    <source>
        <dbReference type="SAM" id="Coils"/>
    </source>
</evidence>
<proteinExistence type="predicted"/>
<dbReference type="InterPro" id="IPR001584">
    <property type="entry name" value="Integrase_cat-core"/>
</dbReference>
<feature type="compositionally biased region" description="Low complexity" evidence="2">
    <location>
        <begin position="260"/>
        <end position="271"/>
    </location>
</feature>
<feature type="coiled-coil region" evidence="1">
    <location>
        <begin position="80"/>
        <end position="111"/>
    </location>
</feature>
<dbReference type="InterPro" id="IPR012337">
    <property type="entry name" value="RNaseH-like_sf"/>
</dbReference>
<evidence type="ECO:0000259" key="3">
    <source>
        <dbReference type="PROSITE" id="PS50994"/>
    </source>
</evidence>
<feature type="region of interest" description="Disordered" evidence="2">
    <location>
        <begin position="202"/>
        <end position="291"/>
    </location>
</feature>
<dbReference type="AlphaFoldDB" id="A0A8B6CFR8"/>
<dbReference type="PROSITE" id="PS50994">
    <property type="entry name" value="INTEGRASE"/>
    <property type="match status" value="1"/>
</dbReference>
<dbReference type="Gene3D" id="3.30.420.10">
    <property type="entry name" value="Ribonuclease H-like superfamily/Ribonuclease H"/>
    <property type="match status" value="1"/>
</dbReference>
<dbReference type="PANTHER" id="PTHR37984:SF15">
    <property type="entry name" value="INTEGRASE CATALYTIC DOMAIN-CONTAINING PROTEIN"/>
    <property type="match status" value="1"/>
</dbReference>